<reference evidence="1 2" key="1">
    <citation type="submission" date="2022-11" db="EMBL/GenBank/DDBJ databases">
        <title>The characterization of three novel Bacteroidetes species and genomic analysis of their roles in tidal elemental geochemical cycles.</title>
        <authorList>
            <person name="Ma K."/>
        </authorList>
    </citation>
    <scope>NUCLEOTIDE SEQUENCE [LARGE SCALE GENOMIC DNA]</scope>
    <source>
        <strain evidence="1 2">M17</strain>
    </source>
</reference>
<evidence type="ECO:0000313" key="1">
    <source>
        <dbReference type="EMBL" id="MCX2743324.1"/>
    </source>
</evidence>
<organism evidence="1 2">
    <name type="scientific">Mangrovivirga halotolerans</name>
    <dbReference type="NCBI Taxonomy" id="2993936"/>
    <lineage>
        <taxon>Bacteria</taxon>
        <taxon>Pseudomonadati</taxon>
        <taxon>Bacteroidota</taxon>
        <taxon>Cytophagia</taxon>
        <taxon>Cytophagales</taxon>
        <taxon>Mangrovivirgaceae</taxon>
        <taxon>Mangrovivirga</taxon>
    </lineage>
</organism>
<dbReference type="Proteomes" id="UP001209885">
    <property type="component" value="Unassembled WGS sequence"/>
</dbReference>
<dbReference type="RefSeq" id="WP_266055700.1">
    <property type="nucleotide sequence ID" value="NZ_JAPFQN010000003.1"/>
</dbReference>
<name>A0ABT3RNE1_9BACT</name>
<dbReference type="EMBL" id="JAPFQN010000003">
    <property type="protein sequence ID" value="MCX2743324.1"/>
    <property type="molecule type" value="Genomic_DNA"/>
</dbReference>
<sequence>MKRTAINIKTDIWNDIISGLKTRGWKVIAKYNGFDAGIDDDYLVLRKGTNKITFGWTNWFEGEIQCNDELFEYLETEFNLNFEYGKPTSLKPSVIMTYRIQSLPTFFERIINFFNRK</sequence>
<comment type="caution">
    <text evidence="1">The sequence shown here is derived from an EMBL/GenBank/DDBJ whole genome shotgun (WGS) entry which is preliminary data.</text>
</comment>
<keyword evidence="2" id="KW-1185">Reference proteome</keyword>
<gene>
    <name evidence="1" type="ORF">OO013_05575</name>
</gene>
<proteinExistence type="predicted"/>
<evidence type="ECO:0000313" key="2">
    <source>
        <dbReference type="Proteomes" id="UP001209885"/>
    </source>
</evidence>
<accession>A0ABT3RNE1</accession>
<protein>
    <recommendedName>
        <fullName evidence="3">Immunity protein 53 of polymorphic toxin system</fullName>
    </recommendedName>
</protein>
<evidence type="ECO:0008006" key="3">
    <source>
        <dbReference type="Google" id="ProtNLM"/>
    </source>
</evidence>